<dbReference type="PIRSF" id="PIRSF001388">
    <property type="entry name" value="TRI5"/>
    <property type="match status" value="1"/>
</dbReference>
<name>A0A2A9PBZ2_OPHUN</name>
<feature type="binding site" evidence="8">
    <location>
        <position position="234"/>
    </location>
    <ligand>
        <name>Mg(2+)</name>
        <dbReference type="ChEBI" id="CHEBI:18420"/>
        <label>2</label>
    </ligand>
</feature>
<evidence type="ECO:0000256" key="1">
    <source>
        <dbReference type="ARBA" id="ARBA00004795"/>
    </source>
</evidence>
<dbReference type="Pfam" id="PF06330">
    <property type="entry name" value="TRI5"/>
    <property type="match status" value="1"/>
</dbReference>
<evidence type="ECO:0000256" key="7">
    <source>
        <dbReference type="PIRNR" id="PIRNR001388"/>
    </source>
</evidence>
<evidence type="ECO:0000256" key="3">
    <source>
        <dbReference type="ARBA" id="ARBA00013034"/>
    </source>
</evidence>
<evidence type="ECO:0000313" key="10">
    <source>
        <dbReference type="Proteomes" id="UP000037136"/>
    </source>
</evidence>
<dbReference type="Proteomes" id="UP000037136">
    <property type="component" value="Unassembled WGS sequence"/>
</dbReference>
<dbReference type="EMBL" id="LAZP02000282">
    <property type="protein sequence ID" value="PFH58531.1"/>
    <property type="molecule type" value="Genomic_DNA"/>
</dbReference>
<comment type="similarity">
    <text evidence="2 7">Belongs to the trichodiene synthase family.</text>
</comment>
<protein>
    <recommendedName>
        <fullName evidence="4 7">Trichodiene synthase</fullName>
        <ecNumber evidence="3 7">4.2.3.6</ecNumber>
    </recommendedName>
    <alternativeName>
        <fullName evidence="7">Sesquiterpene cyclase</fullName>
    </alternativeName>
</protein>
<dbReference type="GO" id="GO:0016106">
    <property type="term" value="P:sesquiterpenoid biosynthetic process"/>
    <property type="evidence" value="ECO:0007669"/>
    <property type="project" value="UniProtKB-UniRule"/>
</dbReference>
<sequence length="374" mass="42823">MPDDSFPVDDIVPAVVQLWDAIEYNDTNYTAEELIRRLRYAYGEAAKHFAQPGIVTALQYPIKNIEHSIRVATGYVVYCWVKVSLELMASLSIYFAYCVLVDDSAGGVGDPTLSMQDYVTDLLAGNPQRHPWFRLVNAHFPDLMKHFGPFCSLNIYCSTVDFFESCWIEQLNFNGYRGAVEYPNFLRRLNALGKASGASLWPTALFDEQKLLCEITTTIAIMEKFIGWVNDLLSFYKEFDVPRDRVGWVDNYCKVNDSTLSECLKQLSHNAIRVSTQLKSVFSDKDSDVADTVISFLHGYITWQFNDERYRFSEMCLRVKQEEEVSIRFHQYVDQAIQSGRVDPADWAVPTFTSLSVEKQNKIGRNITSKEGKE</sequence>
<feature type="binding site" evidence="8">
    <location>
        <position position="169"/>
    </location>
    <ligand>
        <name>Mg(2+)</name>
        <dbReference type="ChEBI" id="CHEBI:18420"/>
        <label>1</label>
    </ligand>
</feature>
<evidence type="ECO:0000313" key="9">
    <source>
        <dbReference type="EMBL" id="PFH58531.1"/>
    </source>
</evidence>
<keyword evidence="8" id="KW-0460">Magnesium</keyword>
<feature type="binding site" evidence="8">
    <location>
        <position position="230"/>
    </location>
    <ligand>
        <name>Mg(2+)</name>
        <dbReference type="ChEBI" id="CHEBI:18420"/>
        <label>2</label>
    </ligand>
</feature>
<comment type="catalytic activity">
    <reaction evidence="6 7">
        <text>(2E,6E)-farnesyl diphosphate = trichodiene + diphosphate</text>
        <dbReference type="Rhea" id="RHEA:12052"/>
        <dbReference type="ChEBI" id="CHEBI:15861"/>
        <dbReference type="ChEBI" id="CHEBI:33019"/>
        <dbReference type="ChEBI" id="CHEBI:175763"/>
        <dbReference type="EC" id="4.2.3.6"/>
    </reaction>
</comment>
<dbReference type="OrthoDB" id="4926090at2759"/>
<accession>A0A2A9PBZ2</accession>
<dbReference type="AlphaFoldDB" id="A0A2A9PBZ2"/>
<feature type="binding site" evidence="8">
    <location>
        <position position="238"/>
    </location>
    <ligand>
        <name>Mg(2+)</name>
        <dbReference type="ChEBI" id="CHEBI:18420"/>
        <label>2</label>
    </ligand>
</feature>
<evidence type="ECO:0000256" key="2">
    <source>
        <dbReference type="ARBA" id="ARBA00007946"/>
    </source>
</evidence>
<reference evidence="9 10" key="1">
    <citation type="journal article" date="2015" name="BMC Genomics">
        <title>Gene expression during zombie ant biting behavior reflects the complexity underlying fungal parasitic behavioral manipulation.</title>
        <authorList>
            <person name="de Bekker C."/>
            <person name="Ohm R.A."/>
            <person name="Loreto R.G."/>
            <person name="Sebastian A."/>
            <person name="Albert I."/>
            <person name="Merrow M."/>
            <person name="Brachmann A."/>
            <person name="Hughes D.P."/>
        </authorList>
    </citation>
    <scope>NUCLEOTIDE SEQUENCE [LARGE SCALE GENOMIC DNA]</scope>
    <source>
        <strain evidence="9 10">SC16a</strain>
    </source>
</reference>
<dbReference type="Gene3D" id="1.10.600.10">
    <property type="entry name" value="Farnesyl Diphosphate Synthase"/>
    <property type="match status" value="1"/>
</dbReference>
<dbReference type="GO" id="GO:0045482">
    <property type="term" value="F:trichodiene synthase activity"/>
    <property type="evidence" value="ECO:0007669"/>
    <property type="project" value="UniProtKB-UniRule"/>
</dbReference>
<proteinExistence type="inferred from homology"/>
<comment type="function">
    <text evidence="7">TS is a member of the terpene cyclase group of enzymes. It catalyzes the isomerization and cyclization of farnesyl pyro-phosphate to form trichodiene, the first cyclic intermediate in the biosynthetic pathway for trichothecenes. It serves to branch trichothecene biosynthesis from the isoprenoid pathway.</text>
</comment>
<evidence type="ECO:0000256" key="5">
    <source>
        <dbReference type="ARBA" id="ARBA00023239"/>
    </source>
</evidence>
<dbReference type="InterPro" id="IPR010458">
    <property type="entry name" value="TRI5_ascomyc"/>
</dbReference>
<feature type="binding site" evidence="8">
    <location>
        <position position="102"/>
    </location>
    <ligand>
        <name>Mg(2+)</name>
        <dbReference type="ChEBI" id="CHEBI:18420"/>
        <label>1</label>
    </ligand>
</feature>
<comment type="caution">
    <text evidence="9">The sequence shown here is derived from an EMBL/GenBank/DDBJ whole genome shotgun (WGS) entry which is preliminary data.</text>
</comment>
<keyword evidence="5 7" id="KW-0456">Lyase</keyword>
<dbReference type="InterPro" id="IPR024652">
    <property type="entry name" value="Trichodiene_synth"/>
</dbReference>
<dbReference type="SUPFAM" id="SSF48576">
    <property type="entry name" value="Terpenoid synthases"/>
    <property type="match status" value="1"/>
</dbReference>
<comment type="pathway">
    <text evidence="1 7">Sesquiterpene biosynthesis; trichothecene biosynthesis.</text>
</comment>
<organism evidence="9 10">
    <name type="scientific">Ophiocordyceps unilateralis</name>
    <name type="common">Zombie-ant fungus</name>
    <name type="synonym">Torrubia unilateralis</name>
    <dbReference type="NCBI Taxonomy" id="268505"/>
    <lineage>
        <taxon>Eukaryota</taxon>
        <taxon>Fungi</taxon>
        <taxon>Dikarya</taxon>
        <taxon>Ascomycota</taxon>
        <taxon>Pezizomycotina</taxon>
        <taxon>Sordariomycetes</taxon>
        <taxon>Hypocreomycetidae</taxon>
        <taxon>Hypocreales</taxon>
        <taxon>Ophiocordycipitaceae</taxon>
        <taxon>Ophiocordyceps</taxon>
    </lineage>
</organism>
<gene>
    <name evidence="9" type="ORF">XA68_13554</name>
</gene>
<dbReference type="STRING" id="268505.A0A2A9PBZ2"/>
<dbReference type="InterPro" id="IPR008949">
    <property type="entry name" value="Isoprenoid_synthase_dom_sf"/>
</dbReference>
<keyword evidence="10" id="KW-1185">Reference proteome</keyword>
<comment type="cofactor">
    <cofactor evidence="8">
        <name>Mg(2+)</name>
        <dbReference type="ChEBI" id="CHEBI:18420"/>
    </cofactor>
</comment>
<reference evidence="9 10" key="2">
    <citation type="journal article" date="2017" name="Sci. Rep.">
        <title>Ant-infecting Ophiocordyceps genomes reveal a high diversity of potential behavioral manipulation genes and a possible major role for enterotoxins.</title>
        <authorList>
            <person name="de Bekker C."/>
            <person name="Ohm R.A."/>
            <person name="Evans H.C."/>
            <person name="Brachmann A."/>
            <person name="Hughes D.P."/>
        </authorList>
    </citation>
    <scope>NUCLEOTIDE SEQUENCE [LARGE SCALE GENOMIC DNA]</scope>
    <source>
        <strain evidence="9 10">SC16a</strain>
    </source>
</reference>
<dbReference type="UniPathway" id="UPA00267"/>
<evidence type="ECO:0000256" key="4">
    <source>
        <dbReference type="ARBA" id="ARBA00022133"/>
    </source>
</evidence>
<feature type="binding site" evidence="8">
    <location>
        <position position="244"/>
    </location>
    <ligand>
        <name>Mg(2+)</name>
        <dbReference type="ChEBI" id="CHEBI:18420"/>
        <label>3</label>
    </ligand>
</feature>
<dbReference type="EC" id="4.2.3.6" evidence="3 7"/>
<evidence type="ECO:0000256" key="6">
    <source>
        <dbReference type="ARBA" id="ARBA00049122"/>
    </source>
</evidence>
<evidence type="ECO:0000256" key="8">
    <source>
        <dbReference type="PIRSR" id="PIRSR001388-3"/>
    </source>
</evidence>